<dbReference type="AlphaFoldDB" id="A0A2M8DDC6"/>
<feature type="non-terminal residue" evidence="2">
    <location>
        <position position="1"/>
    </location>
</feature>
<dbReference type="GO" id="GO:0006508">
    <property type="term" value="P:proteolysis"/>
    <property type="evidence" value="ECO:0007669"/>
    <property type="project" value="UniProtKB-KW"/>
</dbReference>
<keyword evidence="2" id="KW-0378">Hydrolase</keyword>
<feature type="domain" description="PDZ" evidence="1">
    <location>
        <begin position="2"/>
        <end position="65"/>
    </location>
</feature>
<evidence type="ECO:0000259" key="1">
    <source>
        <dbReference type="Pfam" id="PF13180"/>
    </source>
</evidence>
<dbReference type="EMBL" id="PFTH01000073">
    <property type="protein sequence ID" value="PJB88719.1"/>
    <property type="molecule type" value="Genomic_DNA"/>
</dbReference>
<dbReference type="InterPro" id="IPR036034">
    <property type="entry name" value="PDZ_sf"/>
</dbReference>
<comment type="caution">
    <text evidence="2">The sequence shown here is derived from an EMBL/GenBank/DDBJ whole genome shotgun (WGS) entry which is preliminary data.</text>
</comment>
<name>A0A2M8DDC6_9BACT</name>
<dbReference type="Proteomes" id="UP000229706">
    <property type="component" value="Unassembled WGS sequence"/>
</dbReference>
<organism evidence="2 3">
    <name type="scientific">Candidatus Roizmanbacteria bacterium CG_4_9_14_0_8_um_filter_34_12</name>
    <dbReference type="NCBI Taxonomy" id="1974840"/>
    <lineage>
        <taxon>Bacteria</taxon>
        <taxon>Candidatus Roizmaniibacteriota</taxon>
    </lineage>
</organism>
<evidence type="ECO:0000313" key="2">
    <source>
        <dbReference type="EMBL" id="PJB88719.1"/>
    </source>
</evidence>
<protein>
    <submittedName>
        <fullName evidence="2">Serine protease</fullName>
    </submittedName>
</protein>
<dbReference type="GO" id="GO:0008233">
    <property type="term" value="F:peptidase activity"/>
    <property type="evidence" value="ECO:0007669"/>
    <property type="project" value="UniProtKB-KW"/>
</dbReference>
<proteinExistence type="predicted"/>
<dbReference type="SUPFAM" id="SSF50156">
    <property type="entry name" value="PDZ domain-like"/>
    <property type="match status" value="1"/>
</dbReference>
<sequence>EVLEGSPAQKAGLETEDIITEFDGNKVKGDDDQTLAKMILQKKVGDTVQVKYWRNKEIKTTSLKIEAYR</sequence>
<dbReference type="Gene3D" id="2.30.42.10">
    <property type="match status" value="1"/>
</dbReference>
<accession>A0A2M8DDC6</accession>
<evidence type="ECO:0000313" key="3">
    <source>
        <dbReference type="Proteomes" id="UP000229706"/>
    </source>
</evidence>
<gene>
    <name evidence="2" type="ORF">CO083_01930</name>
</gene>
<dbReference type="InterPro" id="IPR001478">
    <property type="entry name" value="PDZ"/>
</dbReference>
<reference evidence="3" key="1">
    <citation type="submission" date="2017-09" db="EMBL/GenBank/DDBJ databases">
        <title>Depth-based differentiation of microbial function through sediment-hosted aquifers and enrichment of novel symbionts in the deep terrestrial subsurface.</title>
        <authorList>
            <person name="Probst A.J."/>
            <person name="Ladd B."/>
            <person name="Jarett J.K."/>
            <person name="Geller-Mcgrath D.E."/>
            <person name="Sieber C.M.K."/>
            <person name="Emerson J.B."/>
            <person name="Anantharaman K."/>
            <person name="Thomas B.C."/>
            <person name="Malmstrom R."/>
            <person name="Stieglmeier M."/>
            <person name="Klingl A."/>
            <person name="Woyke T."/>
            <person name="Ryan C.M."/>
            <person name="Banfield J.F."/>
        </authorList>
    </citation>
    <scope>NUCLEOTIDE SEQUENCE [LARGE SCALE GENOMIC DNA]</scope>
</reference>
<dbReference type="Pfam" id="PF13180">
    <property type="entry name" value="PDZ_2"/>
    <property type="match status" value="1"/>
</dbReference>
<keyword evidence="2" id="KW-0645">Protease</keyword>